<dbReference type="Proteomes" id="UP001283361">
    <property type="component" value="Unassembled WGS sequence"/>
</dbReference>
<gene>
    <name evidence="1" type="ORF">RRG08_033579</name>
</gene>
<reference evidence="1" key="1">
    <citation type="journal article" date="2023" name="G3 (Bethesda)">
        <title>A reference genome for the long-term kleptoplast-retaining sea slug Elysia crispata morphotype clarki.</title>
        <authorList>
            <person name="Eastman K.E."/>
            <person name="Pendleton A.L."/>
            <person name="Shaikh M.A."/>
            <person name="Suttiyut T."/>
            <person name="Ogas R."/>
            <person name="Tomko P."/>
            <person name="Gavelis G."/>
            <person name="Widhalm J.R."/>
            <person name="Wisecaver J.H."/>
        </authorList>
    </citation>
    <scope>NUCLEOTIDE SEQUENCE</scope>
    <source>
        <strain evidence="1">ECLA1</strain>
    </source>
</reference>
<organism evidence="1 2">
    <name type="scientific">Elysia crispata</name>
    <name type="common">lettuce slug</name>
    <dbReference type="NCBI Taxonomy" id="231223"/>
    <lineage>
        <taxon>Eukaryota</taxon>
        <taxon>Metazoa</taxon>
        <taxon>Spiralia</taxon>
        <taxon>Lophotrochozoa</taxon>
        <taxon>Mollusca</taxon>
        <taxon>Gastropoda</taxon>
        <taxon>Heterobranchia</taxon>
        <taxon>Euthyneura</taxon>
        <taxon>Panpulmonata</taxon>
        <taxon>Sacoglossa</taxon>
        <taxon>Placobranchoidea</taxon>
        <taxon>Plakobranchidae</taxon>
        <taxon>Elysia</taxon>
    </lineage>
</organism>
<evidence type="ECO:0000313" key="2">
    <source>
        <dbReference type="Proteomes" id="UP001283361"/>
    </source>
</evidence>
<sequence length="67" mass="7499">MFTLPCIPGHRAMGCRDVSGIRVISTQVSPSEAPSVRETLREVGAMRLARPWFCQRVCHFETIELAP</sequence>
<comment type="caution">
    <text evidence="1">The sequence shown here is derived from an EMBL/GenBank/DDBJ whole genome shotgun (WGS) entry which is preliminary data.</text>
</comment>
<evidence type="ECO:0000313" key="1">
    <source>
        <dbReference type="EMBL" id="KAK3700302.1"/>
    </source>
</evidence>
<name>A0AAE0XP08_9GAST</name>
<protein>
    <submittedName>
        <fullName evidence="1">Uncharacterized protein</fullName>
    </submittedName>
</protein>
<accession>A0AAE0XP08</accession>
<dbReference type="AlphaFoldDB" id="A0AAE0XP08"/>
<dbReference type="EMBL" id="JAWDGP010007919">
    <property type="protein sequence ID" value="KAK3700302.1"/>
    <property type="molecule type" value="Genomic_DNA"/>
</dbReference>
<keyword evidence="2" id="KW-1185">Reference proteome</keyword>
<proteinExistence type="predicted"/>